<dbReference type="EMBL" id="CP032134">
    <property type="protein sequence ID" value="AXY58500.1"/>
    <property type="molecule type" value="Genomic_DNA"/>
</dbReference>
<dbReference type="KEGG" id="achi:CDG60_13760"/>
<reference evidence="1" key="2">
    <citation type="journal article" date="2019" name="J. Microbiol.">
        <title>Acinetobacter chinensis, a novel Acinetobacter species, carrying blaNDM-1, recovered from hospital sewage.</title>
        <authorList>
            <person name="Hu Y."/>
            <person name="Feng Y."/>
            <person name="Qin J."/>
            <person name="Zhang X."/>
            <person name="Zong Z."/>
        </authorList>
    </citation>
    <scope>NUCLEOTIDE SEQUENCE</scope>
    <source>
        <strain evidence="1">WCHAc010005</strain>
    </source>
</reference>
<dbReference type="RefSeq" id="WP_087513358.1">
    <property type="nucleotide sequence ID" value="NZ_CP032134.1"/>
</dbReference>
<evidence type="ECO:0000313" key="1">
    <source>
        <dbReference type="EMBL" id="AXY58500.1"/>
    </source>
</evidence>
<dbReference type="NCBIfam" id="NF038215">
    <property type="entry name" value="acineto_lipo_PV"/>
    <property type="match status" value="1"/>
</dbReference>
<evidence type="ECO:0000313" key="4">
    <source>
        <dbReference type="Proteomes" id="UP001278188"/>
    </source>
</evidence>
<reference evidence="3" key="1">
    <citation type="submission" date="2018-09" db="EMBL/GenBank/DDBJ databases">
        <title>The complete genome of Acinetobacter sp. strain WCHAc010005.</title>
        <authorList>
            <person name="Hu Y."/>
            <person name="Long H."/>
            <person name="Feng Y."/>
            <person name="Zong Z."/>
        </authorList>
    </citation>
    <scope>NUCLEOTIDE SEQUENCE [LARGE SCALE GENOMIC DNA]</scope>
    <source>
        <strain evidence="3">WCHAc010005</strain>
    </source>
</reference>
<organism evidence="1 3">
    <name type="scientific">Acinetobacter chinensis</name>
    <dbReference type="NCBI Taxonomy" id="2004650"/>
    <lineage>
        <taxon>Bacteria</taxon>
        <taxon>Pseudomonadati</taxon>
        <taxon>Pseudomonadota</taxon>
        <taxon>Gammaproteobacteria</taxon>
        <taxon>Moraxellales</taxon>
        <taxon>Moraxellaceae</taxon>
        <taxon>Acinetobacter</taxon>
    </lineage>
</organism>
<dbReference type="AlphaFoldDB" id="A0A3B7LZW0"/>
<dbReference type="EMBL" id="JASVDY010000001">
    <property type="protein sequence ID" value="MDV2467559.1"/>
    <property type="molecule type" value="Genomic_DNA"/>
</dbReference>
<keyword evidence="4" id="KW-1185">Reference proteome</keyword>
<proteinExistence type="predicted"/>
<dbReference type="PROSITE" id="PS51257">
    <property type="entry name" value="PROKAR_LIPOPROTEIN"/>
    <property type="match status" value="1"/>
</dbReference>
<name>A0A3B7LZW0_9GAMM</name>
<accession>A0A3B7LZW0</accession>
<reference evidence="2 4" key="3">
    <citation type="submission" date="2023-06" db="EMBL/GenBank/DDBJ databases">
        <title>Genomic Analysis of Acinetobacter Strains Recovered from South Australian Aquatic Samples provides Insights into the Circulation of Antibiotic Resistance determinants in the Environment.</title>
        <authorList>
            <person name="Tobin L."/>
            <person name="Jarocki V.M."/>
            <person name="Kenyon J."/>
            <person name="Drigo B."/>
            <person name="Donner E."/>
            <person name="Djordjevic S.P."/>
            <person name="Hamidian M."/>
        </authorList>
    </citation>
    <scope>NUCLEOTIDE SEQUENCE [LARGE SCALE GENOMIC DNA]</scope>
    <source>
        <strain evidence="2 4">SAAc652</strain>
    </source>
</reference>
<dbReference type="Proteomes" id="UP001278188">
    <property type="component" value="Unassembled WGS sequence"/>
</dbReference>
<keyword evidence="2" id="KW-0449">Lipoprotein</keyword>
<protein>
    <submittedName>
        <fullName evidence="2">NF038215 family lipoprotein</fullName>
    </submittedName>
</protein>
<evidence type="ECO:0000313" key="3">
    <source>
        <dbReference type="Proteomes" id="UP000263753"/>
    </source>
</evidence>
<sequence length="63" mass="7115">MKKLFPVLFSSIFLLMACDVKDDLNKPRTTARTMIIGGVPVHDQDYQVAELRVRENLPVGETP</sequence>
<dbReference type="Proteomes" id="UP000263753">
    <property type="component" value="Chromosome"/>
</dbReference>
<gene>
    <name evidence="1" type="ORF">CDG60_13760</name>
    <name evidence="2" type="ORF">QR674_00960</name>
</gene>
<evidence type="ECO:0000313" key="2">
    <source>
        <dbReference type="EMBL" id="MDV2467559.1"/>
    </source>
</evidence>